<dbReference type="Proteomes" id="UP000010798">
    <property type="component" value="Chromosome"/>
</dbReference>
<keyword evidence="7" id="KW-1185">Reference proteome</keyword>
<keyword evidence="2" id="KW-0819">tRNA processing</keyword>
<protein>
    <recommendedName>
        <fullName evidence="5">Archease domain-containing protein</fullName>
    </recommendedName>
</protein>
<dbReference type="Pfam" id="PF01951">
    <property type="entry name" value="Archease"/>
    <property type="match status" value="1"/>
</dbReference>
<dbReference type="STRING" id="886293.Sinac_5398"/>
<organism evidence="6 7">
    <name type="scientific">Singulisphaera acidiphila (strain ATCC BAA-1392 / DSM 18658 / VKM B-2454 / MOB10)</name>
    <dbReference type="NCBI Taxonomy" id="886293"/>
    <lineage>
        <taxon>Bacteria</taxon>
        <taxon>Pseudomonadati</taxon>
        <taxon>Planctomycetota</taxon>
        <taxon>Planctomycetia</taxon>
        <taxon>Isosphaerales</taxon>
        <taxon>Isosphaeraceae</taxon>
        <taxon>Singulisphaera</taxon>
    </lineage>
</organism>
<name>L0DLK5_SINAD</name>
<keyword evidence="4" id="KW-0106">Calcium</keyword>
<dbReference type="PANTHER" id="PTHR12682:SF11">
    <property type="entry name" value="PROTEIN ARCHEASE"/>
    <property type="match status" value="1"/>
</dbReference>
<evidence type="ECO:0000259" key="5">
    <source>
        <dbReference type="Pfam" id="PF01951"/>
    </source>
</evidence>
<evidence type="ECO:0000313" key="6">
    <source>
        <dbReference type="EMBL" id="AGA29546.1"/>
    </source>
</evidence>
<dbReference type="InterPro" id="IPR023572">
    <property type="entry name" value="Archease_dom"/>
</dbReference>
<dbReference type="EMBL" id="CP003364">
    <property type="protein sequence ID" value="AGA29546.1"/>
    <property type="molecule type" value="Genomic_DNA"/>
</dbReference>
<sequence length="156" mass="17754">MRSSMTLGRSGTEFNPLGSIEIFDHTADVGLKVRGNDLNDLFRTAAQGVFDYIVVNRHDVRIERRDALSLEADSPSELLTTWLNDLIYRFETEHRLFVEYDVTVAEDGRSLRAEIGGEPIDHDRHILDHEVKAVTHHGLALDRVGEEWVAEMILDI</sequence>
<proteinExistence type="inferred from homology"/>
<dbReference type="KEGG" id="saci:Sinac_5398"/>
<dbReference type="AlphaFoldDB" id="L0DLK5"/>
<dbReference type="InterPro" id="IPR002804">
    <property type="entry name" value="Archease"/>
</dbReference>
<dbReference type="eggNOG" id="COG1371">
    <property type="taxonomic scope" value="Bacteria"/>
</dbReference>
<dbReference type="HOGENOM" id="CLU_111362_3_1_0"/>
<feature type="domain" description="Archease" evidence="5">
    <location>
        <begin position="21"/>
        <end position="156"/>
    </location>
</feature>
<accession>L0DLK5</accession>
<evidence type="ECO:0000256" key="2">
    <source>
        <dbReference type="ARBA" id="ARBA00022694"/>
    </source>
</evidence>
<gene>
    <name evidence="6" type="ordered locus">Sinac_5398</name>
</gene>
<evidence type="ECO:0000256" key="4">
    <source>
        <dbReference type="ARBA" id="ARBA00022837"/>
    </source>
</evidence>
<dbReference type="PANTHER" id="PTHR12682">
    <property type="entry name" value="ARCHEASE"/>
    <property type="match status" value="1"/>
</dbReference>
<dbReference type="SUPFAM" id="SSF69819">
    <property type="entry name" value="MTH1598-like"/>
    <property type="match status" value="1"/>
</dbReference>
<dbReference type="Gene3D" id="3.55.10.10">
    <property type="entry name" value="Archease domain"/>
    <property type="match status" value="1"/>
</dbReference>
<evidence type="ECO:0000313" key="7">
    <source>
        <dbReference type="Proteomes" id="UP000010798"/>
    </source>
</evidence>
<reference evidence="6 7" key="1">
    <citation type="submission" date="2012-02" db="EMBL/GenBank/DDBJ databases">
        <title>Complete sequence of chromosome of Singulisphaera acidiphila DSM 18658.</title>
        <authorList>
            <consortium name="US DOE Joint Genome Institute (JGI-PGF)"/>
            <person name="Lucas S."/>
            <person name="Copeland A."/>
            <person name="Lapidus A."/>
            <person name="Glavina del Rio T."/>
            <person name="Dalin E."/>
            <person name="Tice H."/>
            <person name="Bruce D."/>
            <person name="Goodwin L."/>
            <person name="Pitluck S."/>
            <person name="Peters L."/>
            <person name="Ovchinnikova G."/>
            <person name="Chertkov O."/>
            <person name="Kyrpides N."/>
            <person name="Mavromatis K."/>
            <person name="Ivanova N."/>
            <person name="Brettin T."/>
            <person name="Detter J.C."/>
            <person name="Han C."/>
            <person name="Larimer F."/>
            <person name="Land M."/>
            <person name="Hauser L."/>
            <person name="Markowitz V."/>
            <person name="Cheng J.-F."/>
            <person name="Hugenholtz P."/>
            <person name="Woyke T."/>
            <person name="Wu D."/>
            <person name="Tindall B."/>
            <person name="Pomrenke H."/>
            <person name="Brambilla E."/>
            <person name="Klenk H.-P."/>
            <person name="Eisen J.A."/>
        </authorList>
    </citation>
    <scope>NUCLEOTIDE SEQUENCE [LARGE SCALE GENOMIC DNA]</scope>
    <source>
        <strain evidence="7">ATCC BAA-1392 / DSM 18658 / VKM B-2454 / MOB10</strain>
    </source>
</reference>
<keyword evidence="3" id="KW-0479">Metal-binding</keyword>
<comment type="similarity">
    <text evidence="1">Belongs to the archease family.</text>
</comment>
<dbReference type="GO" id="GO:0046872">
    <property type="term" value="F:metal ion binding"/>
    <property type="evidence" value="ECO:0007669"/>
    <property type="project" value="UniProtKB-KW"/>
</dbReference>
<evidence type="ECO:0000256" key="3">
    <source>
        <dbReference type="ARBA" id="ARBA00022723"/>
    </source>
</evidence>
<dbReference type="InterPro" id="IPR036820">
    <property type="entry name" value="Archease_dom_sf"/>
</dbReference>
<dbReference type="GO" id="GO:0008033">
    <property type="term" value="P:tRNA processing"/>
    <property type="evidence" value="ECO:0007669"/>
    <property type="project" value="UniProtKB-KW"/>
</dbReference>
<evidence type="ECO:0000256" key="1">
    <source>
        <dbReference type="ARBA" id="ARBA00007963"/>
    </source>
</evidence>